<reference evidence="2" key="1">
    <citation type="submission" date="2019-08" db="EMBL/GenBank/DDBJ databases">
        <authorList>
            <person name="Kucharzyk K."/>
            <person name="Murdoch R.W."/>
            <person name="Higgins S."/>
            <person name="Loffler F."/>
        </authorList>
    </citation>
    <scope>NUCLEOTIDE SEQUENCE</scope>
</reference>
<dbReference type="AlphaFoldDB" id="A0A645H7K6"/>
<dbReference type="Gene3D" id="1.20.5.340">
    <property type="match status" value="1"/>
</dbReference>
<gene>
    <name evidence="2" type="ORF">SDC9_179268</name>
</gene>
<sequence length="65" mass="7439">MNVELDTLEAKIEQVVALVHQLRAENEVLRNQMVAAEAERLHLRQTMTAARERLEGLMDKIPEDA</sequence>
<dbReference type="EMBL" id="VSSQ01083480">
    <property type="protein sequence ID" value="MPN31793.1"/>
    <property type="molecule type" value="Genomic_DNA"/>
</dbReference>
<accession>A0A645H7K6</accession>
<proteinExistence type="predicted"/>
<name>A0A645H7K6_9ZZZZ</name>
<evidence type="ECO:0008006" key="3">
    <source>
        <dbReference type="Google" id="ProtNLM"/>
    </source>
</evidence>
<protein>
    <recommendedName>
        <fullName evidence="3">Cell division protein ZapB</fullName>
    </recommendedName>
</protein>
<evidence type="ECO:0000256" key="1">
    <source>
        <dbReference type="SAM" id="Coils"/>
    </source>
</evidence>
<comment type="caution">
    <text evidence="2">The sequence shown here is derived from an EMBL/GenBank/DDBJ whole genome shotgun (WGS) entry which is preliminary data.</text>
</comment>
<keyword evidence="1" id="KW-0175">Coiled coil</keyword>
<feature type="coiled-coil region" evidence="1">
    <location>
        <begin position="5"/>
        <end position="46"/>
    </location>
</feature>
<organism evidence="2">
    <name type="scientific">bioreactor metagenome</name>
    <dbReference type="NCBI Taxonomy" id="1076179"/>
    <lineage>
        <taxon>unclassified sequences</taxon>
        <taxon>metagenomes</taxon>
        <taxon>ecological metagenomes</taxon>
    </lineage>
</organism>
<evidence type="ECO:0000313" key="2">
    <source>
        <dbReference type="EMBL" id="MPN31793.1"/>
    </source>
</evidence>